<dbReference type="PROSITE" id="PS50850">
    <property type="entry name" value="MFS"/>
    <property type="match status" value="1"/>
</dbReference>
<dbReference type="PRINTS" id="PR00171">
    <property type="entry name" value="SUGRTRNSPORT"/>
</dbReference>
<keyword evidence="5 9" id="KW-0812">Transmembrane</keyword>
<feature type="domain" description="Major facilitator superfamily (MFS) profile" evidence="10">
    <location>
        <begin position="10"/>
        <end position="429"/>
    </location>
</feature>
<dbReference type="CDD" id="cd17359">
    <property type="entry name" value="MFS_XylE_like"/>
    <property type="match status" value="1"/>
</dbReference>
<evidence type="ECO:0000256" key="8">
    <source>
        <dbReference type="RuleBase" id="RU003346"/>
    </source>
</evidence>
<feature type="transmembrane region" description="Helical" evidence="9">
    <location>
        <begin position="271"/>
        <end position="296"/>
    </location>
</feature>
<reference evidence="11 12" key="1">
    <citation type="journal article" date="2024" name="Int. J. Mol. Sci.">
        <title>Exploration of Alicyclobacillus spp. Genome in Search of Antibiotic Resistance.</title>
        <authorList>
            <person name="Bucka-Kolendo J."/>
            <person name="Kiousi D.E."/>
            <person name="Dekowska A."/>
            <person name="Mikolajczuk-Szczyrba A."/>
            <person name="Karadedos D.M."/>
            <person name="Michael P."/>
            <person name="Galanis A."/>
            <person name="Sokolowska B."/>
        </authorList>
    </citation>
    <scope>NUCLEOTIDE SEQUENCE [LARGE SCALE GENOMIC DNA]</scope>
    <source>
        <strain evidence="11 12">KKP 3000</strain>
    </source>
</reference>
<sequence length="458" mass="48944">MNRKMNNSVIYFFGALGGLLFGYDTGVISGAILFIKKALHLNSYTEGLVVSGILVGAIIGSAISGPLMDKLGRKKVVMIAAAIFCIGAIGSAFSASTAMLILFRVVLGLAVGGASTMVPMYLSEMAPTEIRGALSSLNQLMIVIGILIAYIINYAFSGIDGWRWMLGLAFVPGAILFIGMLFLPESPRWLMKRGDESQARLVLTRLRNGVGVDQEIAEIKEANRKEHGGWSDLKARWVRPAIGVGIGLAVFQQFIGCNTVIYYAPTTFTEVGLGVSAAILGTIGIGSVEVIMTVVAIRLIDKVGRKPLLIIGNIGMSLSLIILGLVNSMAHGTAAAGWTTLVCLAAYISFFSISWGPVVWVMLSEIFPLSIRGAGMGIGAVFNWAANLVVSLTFPALLAKFGISALFISYGLVGVLSIIFVGKYVSETKGRSLEQIEMDLRNREQKGSKLRYQVSAKN</sequence>
<comment type="subcellular location">
    <subcellularLocation>
        <location evidence="1">Cell membrane</location>
        <topology evidence="1">Multi-pass membrane protein</topology>
    </subcellularLocation>
</comment>
<dbReference type="PANTHER" id="PTHR48023:SF4">
    <property type="entry name" value="D-XYLOSE-PROTON SYMPORTER-LIKE 2"/>
    <property type="match status" value="1"/>
</dbReference>
<evidence type="ECO:0000256" key="6">
    <source>
        <dbReference type="ARBA" id="ARBA00022989"/>
    </source>
</evidence>
<evidence type="ECO:0000256" key="7">
    <source>
        <dbReference type="ARBA" id="ARBA00023136"/>
    </source>
</evidence>
<proteinExistence type="inferred from homology"/>
<evidence type="ECO:0000256" key="1">
    <source>
        <dbReference type="ARBA" id="ARBA00004651"/>
    </source>
</evidence>
<dbReference type="PROSITE" id="PS00216">
    <property type="entry name" value="SUGAR_TRANSPORT_1"/>
    <property type="match status" value="2"/>
</dbReference>
<keyword evidence="7 9" id="KW-0472">Membrane</keyword>
<name>A0ABV5AJ19_9BACL</name>
<feature type="transmembrane region" description="Helical" evidence="9">
    <location>
        <begin position="308"/>
        <end position="326"/>
    </location>
</feature>
<evidence type="ECO:0000256" key="9">
    <source>
        <dbReference type="SAM" id="Phobius"/>
    </source>
</evidence>
<dbReference type="SUPFAM" id="SSF103473">
    <property type="entry name" value="MFS general substrate transporter"/>
    <property type="match status" value="1"/>
</dbReference>
<dbReference type="EMBL" id="JBDXSU010000017">
    <property type="protein sequence ID" value="MFB5192153.1"/>
    <property type="molecule type" value="Genomic_DNA"/>
</dbReference>
<evidence type="ECO:0000256" key="2">
    <source>
        <dbReference type="ARBA" id="ARBA00010992"/>
    </source>
</evidence>
<keyword evidence="12" id="KW-1185">Reference proteome</keyword>
<dbReference type="Proteomes" id="UP001579974">
    <property type="component" value="Unassembled WGS sequence"/>
</dbReference>
<feature type="transmembrane region" description="Helical" evidence="9">
    <location>
        <begin position="375"/>
        <end position="397"/>
    </location>
</feature>
<evidence type="ECO:0000256" key="5">
    <source>
        <dbReference type="ARBA" id="ARBA00022692"/>
    </source>
</evidence>
<dbReference type="InterPro" id="IPR005829">
    <property type="entry name" value="Sugar_transporter_CS"/>
</dbReference>
<dbReference type="PROSITE" id="PS00217">
    <property type="entry name" value="SUGAR_TRANSPORT_2"/>
    <property type="match status" value="1"/>
</dbReference>
<feature type="transmembrane region" description="Helical" evidence="9">
    <location>
        <begin position="403"/>
        <end position="425"/>
    </location>
</feature>
<organism evidence="11 12">
    <name type="scientific">Alicyclobacillus fastidiosus</name>
    <dbReference type="NCBI Taxonomy" id="392011"/>
    <lineage>
        <taxon>Bacteria</taxon>
        <taxon>Bacillati</taxon>
        <taxon>Bacillota</taxon>
        <taxon>Bacilli</taxon>
        <taxon>Bacillales</taxon>
        <taxon>Alicyclobacillaceae</taxon>
        <taxon>Alicyclobacillus</taxon>
    </lineage>
</organism>
<evidence type="ECO:0000313" key="11">
    <source>
        <dbReference type="EMBL" id="MFB5192153.1"/>
    </source>
</evidence>
<evidence type="ECO:0000259" key="10">
    <source>
        <dbReference type="PROSITE" id="PS50850"/>
    </source>
</evidence>
<protein>
    <submittedName>
        <fullName evidence="11">Sugar porter family MFS transporter</fullName>
    </submittedName>
</protein>
<dbReference type="Gene3D" id="1.20.1250.20">
    <property type="entry name" value="MFS general substrate transporter like domains"/>
    <property type="match status" value="1"/>
</dbReference>
<feature type="transmembrane region" description="Helical" evidence="9">
    <location>
        <begin position="134"/>
        <end position="156"/>
    </location>
</feature>
<dbReference type="InterPro" id="IPR047984">
    <property type="entry name" value="XylE-like"/>
</dbReference>
<feature type="transmembrane region" description="Helical" evidence="9">
    <location>
        <begin position="76"/>
        <end position="95"/>
    </location>
</feature>
<dbReference type="RefSeq" id="WP_275472794.1">
    <property type="nucleotide sequence ID" value="NZ_CP162940.1"/>
</dbReference>
<dbReference type="InterPro" id="IPR005828">
    <property type="entry name" value="MFS_sugar_transport-like"/>
</dbReference>
<keyword evidence="6 9" id="KW-1133">Transmembrane helix</keyword>
<feature type="transmembrane region" description="Helical" evidence="9">
    <location>
        <begin position="9"/>
        <end position="35"/>
    </location>
</feature>
<evidence type="ECO:0000256" key="4">
    <source>
        <dbReference type="ARBA" id="ARBA00022475"/>
    </source>
</evidence>
<comment type="caution">
    <text evidence="11">The sequence shown here is derived from an EMBL/GenBank/DDBJ whole genome shotgun (WGS) entry which is preliminary data.</text>
</comment>
<dbReference type="InterPro" id="IPR050820">
    <property type="entry name" value="MFS_Sugar_Transporter"/>
</dbReference>
<dbReference type="PANTHER" id="PTHR48023">
    <property type="entry name" value="D-XYLOSE-PROTON SYMPORTER-LIKE 2"/>
    <property type="match status" value="1"/>
</dbReference>
<keyword evidence="4" id="KW-1003">Cell membrane</keyword>
<keyword evidence="3 8" id="KW-0813">Transport</keyword>
<feature type="transmembrane region" description="Helical" evidence="9">
    <location>
        <begin position="241"/>
        <end position="265"/>
    </location>
</feature>
<comment type="similarity">
    <text evidence="2 8">Belongs to the major facilitator superfamily. Sugar transporter (TC 2.A.1.1) family.</text>
</comment>
<evidence type="ECO:0000256" key="3">
    <source>
        <dbReference type="ARBA" id="ARBA00022448"/>
    </source>
</evidence>
<evidence type="ECO:0000313" key="12">
    <source>
        <dbReference type="Proteomes" id="UP001579974"/>
    </source>
</evidence>
<dbReference type="NCBIfam" id="TIGR00879">
    <property type="entry name" value="SP"/>
    <property type="match status" value="1"/>
</dbReference>
<dbReference type="InterPro" id="IPR003663">
    <property type="entry name" value="Sugar/inositol_transpt"/>
</dbReference>
<dbReference type="InterPro" id="IPR036259">
    <property type="entry name" value="MFS_trans_sf"/>
</dbReference>
<dbReference type="InterPro" id="IPR020846">
    <property type="entry name" value="MFS_dom"/>
</dbReference>
<feature type="transmembrane region" description="Helical" evidence="9">
    <location>
        <begin position="101"/>
        <end position="122"/>
    </location>
</feature>
<gene>
    <name evidence="11" type="ORF">KKP3000_000948</name>
</gene>
<dbReference type="Pfam" id="PF00083">
    <property type="entry name" value="Sugar_tr"/>
    <property type="match status" value="1"/>
</dbReference>
<feature type="transmembrane region" description="Helical" evidence="9">
    <location>
        <begin position="162"/>
        <end position="183"/>
    </location>
</feature>
<accession>A0ABV5AJ19</accession>
<feature type="transmembrane region" description="Helical" evidence="9">
    <location>
        <begin position="47"/>
        <end position="64"/>
    </location>
</feature>
<feature type="transmembrane region" description="Helical" evidence="9">
    <location>
        <begin position="338"/>
        <end position="363"/>
    </location>
</feature>